<evidence type="ECO:0000313" key="10">
    <source>
        <dbReference type="Proteomes" id="UP000705867"/>
    </source>
</evidence>
<name>A0A953M3J4_9BACT</name>
<evidence type="ECO:0000259" key="8">
    <source>
        <dbReference type="Pfam" id="PF00590"/>
    </source>
</evidence>
<feature type="domain" description="Tetrapyrrole methylase" evidence="8">
    <location>
        <begin position="4"/>
        <end position="224"/>
    </location>
</feature>
<dbReference type="InterPro" id="IPR000878">
    <property type="entry name" value="4pyrrol_Mease"/>
</dbReference>
<organism evidence="9 10">
    <name type="scientific">Candidatus Nitrobium versatile</name>
    <dbReference type="NCBI Taxonomy" id="2884831"/>
    <lineage>
        <taxon>Bacteria</taxon>
        <taxon>Pseudomonadati</taxon>
        <taxon>Nitrospirota</taxon>
        <taxon>Nitrospiria</taxon>
        <taxon>Nitrospirales</taxon>
        <taxon>Nitrospiraceae</taxon>
        <taxon>Candidatus Nitrobium</taxon>
    </lineage>
</organism>
<keyword evidence="6" id="KW-0949">S-adenosyl-L-methionine</keyword>
<evidence type="ECO:0000256" key="6">
    <source>
        <dbReference type="ARBA" id="ARBA00022691"/>
    </source>
</evidence>
<evidence type="ECO:0000256" key="2">
    <source>
        <dbReference type="ARBA" id="ARBA00005879"/>
    </source>
</evidence>
<evidence type="ECO:0000256" key="4">
    <source>
        <dbReference type="ARBA" id="ARBA00022603"/>
    </source>
</evidence>
<dbReference type="EC" id="2.1.1.130" evidence="9"/>
<gene>
    <name evidence="9" type="primary">cobI</name>
    <name evidence="9" type="ORF">K8I29_18770</name>
</gene>
<comment type="similarity">
    <text evidence="2 7">Belongs to the precorrin methyltransferase family.</text>
</comment>
<reference evidence="9" key="1">
    <citation type="journal article" date="2021" name="bioRxiv">
        <title>Unraveling nitrogen, sulfur and carbon metabolic pathways and microbial community transcriptional responses to substrate deprivation and toxicity stresses in a bioreactor mimicking anoxic brackish coastal sediment conditions.</title>
        <authorList>
            <person name="Martins P.D."/>
            <person name="Echeveste M.J."/>
            <person name="Arshad A."/>
            <person name="Kurth J."/>
            <person name="Ouboter H."/>
            <person name="Jetten M.S.M."/>
            <person name="Welte C.U."/>
        </authorList>
    </citation>
    <scope>NUCLEOTIDE SEQUENCE</scope>
    <source>
        <strain evidence="9">MAG_39</strain>
    </source>
</reference>
<dbReference type="NCBIfam" id="TIGR01467">
    <property type="entry name" value="cobI_cbiL"/>
    <property type="match status" value="1"/>
</dbReference>
<comment type="pathway">
    <text evidence="1">Cofactor biosynthesis; adenosylcobalamin biosynthesis.</text>
</comment>
<dbReference type="AlphaFoldDB" id="A0A953M3J4"/>
<dbReference type="PANTHER" id="PTHR43467">
    <property type="entry name" value="COBALT-PRECORRIN-2 C(20)-METHYLTRANSFERASE"/>
    <property type="match status" value="1"/>
</dbReference>
<dbReference type="Gene3D" id="3.40.1010.10">
    <property type="entry name" value="Cobalt-precorrin-4 Transmethylase, Domain 1"/>
    <property type="match status" value="1"/>
</dbReference>
<reference evidence="9" key="2">
    <citation type="submission" date="2021-08" db="EMBL/GenBank/DDBJ databases">
        <authorList>
            <person name="Dalcin Martins P."/>
        </authorList>
    </citation>
    <scope>NUCLEOTIDE SEQUENCE</scope>
    <source>
        <strain evidence="9">MAG_39</strain>
    </source>
</reference>
<dbReference type="Gene3D" id="3.30.950.10">
    <property type="entry name" value="Methyltransferase, Cobalt-precorrin-4 Transmethylase, Domain 2"/>
    <property type="match status" value="1"/>
</dbReference>
<evidence type="ECO:0000256" key="7">
    <source>
        <dbReference type="PIRNR" id="PIRNR036427"/>
    </source>
</evidence>
<sequence length="244" mass="26565">MTGKLFVIGVGPGDPELLTLKGARILREVPCLCVPKGREEGSSLALSIVQKAVDLTGKEIIEAHFPMKKTAGSAQEAAPSDARVLDTKWNETVETVSAVLARGTDMAFITIGDPTIYSTFFYLYDRLLELNPELPIEFVPGISSINAAAARVPLSLSLADEKIAIVPATYSPDLEKLLGSFDTLVLMKVYKVFDTVRKTLEKAGLAEKAVYVARAGMEDERVVADIRKVTESDLNYFSVIIVRK</sequence>
<evidence type="ECO:0000256" key="1">
    <source>
        <dbReference type="ARBA" id="ARBA00004953"/>
    </source>
</evidence>
<keyword evidence="4 9" id="KW-0489">Methyltransferase</keyword>
<dbReference type="EMBL" id="JAIOIV010000145">
    <property type="protein sequence ID" value="MBZ0158243.1"/>
    <property type="molecule type" value="Genomic_DNA"/>
</dbReference>
<comment type="caution">
    <text evidence="9">The sequence shown here is derived from an EMBL/GenBank/DDBJ whole genome shotgun (WGS) entry which is preliminary data.</text>
</comment>
<dbReference type="GO" id="GO:0032259">
    <property type="term" value="P:methylation"/>
    <property type="evidence" value="ECO:0007669"/>
    <property type="project" value="UniProtKB-KW"/>
</dbReference>
<dbReference type="Pfam" id="PF00590">
    <property type="entry name" value="TP_methylase"/>
    <property type="match status" value="1"/>
</dbReference>
<dbReference type="InterPro" id="IPR035996">
    <property type="entry name" value="4pyrrol_Methylase_sf"/>
</dbReference>
<dbReference type="PIRSF" id="PIRSF036427">
    <property type="entry name" value="Precrrn-2_mtase"/>
    <property type="match status" value="1"/>
</dbReference>
<dbReference type="CDD" id="cd11645">
    <property type="entry name" value="Precorrin_2_C20_MT"/>
    <property type="match status" value="1"/>
</dbReference>
<evidence type="ECO:0000313" key="9">
    <source>
        <dbReference type="EMBL" id="MBZ0158243.1"/>
    </source>
</evidence>
<dbReference type="GO" id="GO:0009236">
    <property type="term" value="P:cobalamin biosynthetic process"/>
    <property type="evidence" value="ECO:0007669"/>
    <property type="project" value="UniProtKB-UniRule"/>
</dbReference>
<evidence type="ECO:0000256" key="3">
    <source>
        <dbReference type="ARBA" id="ARBA00022573"/>
    </source>
</evidence>
<dbReference type="InterPro" id="IPR014777">
    <property type="entry name" value="4pyrrole_Mease_sub1"/>
</dbReference>
<accession>A0A953M3J4</accession>
<dbReference type="InterPro" id="IPR006364">
    <property type="entry name" value="CobI/CbiL/CobIJ_dom"/>
</dbReference>
<dbReference type="SUPFAM" id="SSF53790">
    <property type="entry name" value="Tetrapyrrole methylase"/>
    <property type="match status" value="1"/>
</dbReference>
<evidence type="ECO:0000256" key="5">
    <source>
        <dbReference type="ARBA" id="ARBA00022679"/>
    </source>
</evidence>
<dbReference type="PANTHER" id="PTHR43467:SF2">
    <property type="entry name" value="COBALT-PRECORRIN-2 C(20)-METHYLTRANSFERASE"/>
    <property type="match status" value="1"/>
</dbReference>
<protein>
    <submittedName>
        <fullName evidence="9">Precorrin-2 C(20)-methyltransferase</fullName>
        <ecNumber evidence="9">2.1.1.130</ecNumber>
    </submittedName>
</protein>
<keyword evidence="3" id="KW-0169">Cobalamin biosynthesis</keyword>
<dbReference type="Proteomes" id="UP000705867">
    <property type="component" value="Unassembled WGS sequence"/>
</dbReference>
<keyword evidence="5 9" id="KW-0808">Transferase</keyword>
<proteinExistence type="inferred from homology"/>
<dbReference type="InterPro" id="IPR014776">
    <property type="entry name" value="4pyrrole_Mease_sub2"/>
</dbReference>
<dbReference type="GO" id="GO:0030788">
    <property type="term" value="F:precorrin-2 C20-methyltransferase activity"/>
    <property type="evidence" value="ECO:0007669"/>
    <property type="project" value="UniProtKB-EC"/>
</dbReference>
<dbReference type="InterPro" id="IPR012382">
    <property type="entry name" value="CobI/CbiL"/>
</dbReference>